<evidence type="ECO:0000313" key="1">
    <source>
        <dbReference type="EMBL" id="THY78666.1"/>
    </source>
</evidence>
<protein>
    <recommendedName>
        <fullName evidence="3">BTB domain-containing protein</fullName>
    </recommendedName>
</protein>
<evidence type="ECO:0000313" key="2">
    <source>
        <dbReference type="Proteomes" id="UP000305064"/>
    </source>
</evidence>
<evidence type="ECO:0008006" key="3">
    <source>
        <dbReference type="Google" id="ProtNLM"/>
    </source>
</evidence>
<reference evidence="1 2" key="1">
    <citation type="submission" date="2018-10" db="EMBL/GenBank/DDBJ databases">
        <title>Fifty Aureobasidium pullulans genomes reveal a recombining polyextremotolerant generalist.</title>
        <authorList>
            <person name="Gostincar C."/>
            <person name="Turk M."/>
            <person name="Zajc J."/>
            <person name="Gunde-Cimerman N."/>
        </authorList>
    </citation>
    <scope>NUCLEOTIDE SEQUENCE [LARGE SCALE GENOMIC DNA]</scope>
    <source>
        <strain evidence="1 2">EXF-4256</strain>
    </source>
</reference>
<dbReference type="EMBL" id="QZBJ01000005">
    <property type="protein sequence ID" value="THY78666.1"/>
    <property type="molecule type" value="Genomic_DNA"/>
</dbReference>
<name>A0AB38M8Z7_AURPU</name>
<accession>A0AB38M8Z7</accession>
<comment type="caution">
    <text evidence="1">The sequence shown here is derived from an EMBL/GenBank/DDBJ whole genome shotgun (WGS) entry which is preliminary data.</text>
</comment>
<gene>
    <name evidence="1" type="ORF">D6C94_01056</name>
</gene>
<sequence length="550" mass="58986">MSIALCILTGVFGCSISLISLRAHALTSQDIASAEALNLWKPTAAHNTRGETQPFPFKDYPHGVTGTINTSAAHIDSIFDDSMSNWDTPADDSAWGDAAAQPTIAVTSEVTLDAADAAQLIAEDEGIVEPAPPAAEIRKSSLVDLTNGSREAVTAHLAQGLGPHQLLPRFASEKSAPTSPTSPTEPNVVASLDKPDGAASAVDTVSCSSVTSPLSTRKPAPHRKLQVMAQEVPLPESPAPVAPAVTIEPAPIAPAVTIEPAIVNDDSRSSSIVIVEPVTDQLDPKADEWVPDVTVELLPPSCPVSPTSKVPISDGEALILTTCREAECILICDPVPKNWSVPTVVSSLSDGDFYDDPVIGGVHQKLLCNYSQYFAAASDAESTDGDAERDQIVSSPSWAVFRQWVYTHKHHAKSANGMQTNILSNDLKTLVQLWRFAARIQAPLFANTIADVLISKVITADDLFEAAEEIDNLLMIVSSTSRFRLLISHVVILNGIQLDYQDYFKWPRSLLWSILAWLSMGKSTYVGTQMYSQANPCVYHLHTLGHSCNS</sequence>
<organism evidence="1 2">
    <name type="scientific">Aureobasidium pullulans</name>
    <name type="common">Black yeast</name>
    <name type="synonym">Pullularia pullulans</name>
    <dbReference type="NCBI Taxonomy" id="5580"/>
    <lineage>
        <taxon>Eukaryota</taxon>
        <taxon>Fungi</taxon>
        <taxon>Dikarya</taxon>
        <taxon>Ascomycota</taxon>
        <taxon>Pezizomycotina</taxon>
        <taxon>Dothideomycetes</taxon>
        <taxon>Dothideomycetidae</taxon>
        <taxon>Dothideales</taxon>
        <taxon>Saccotheciaceae</taxon>
        <taxon>Aureobasidium</taxon>
    </lineage>
</organism>
<dbReference type="Proteomes" id="UP000305064">
    <property type="component" value="Unassembled WGS sequence"/>
</dbReference>
<proteinExistence type="predicted"/>
<dbReference type="AlphaFoldDB" id="A0AB38M8Z7"/>